<accession>A0A7C8I9K0</accession>
<dbReference type="Proteomes" id="UP000481861">
    <property type="component" value="Unassembled WGS sequence"/>
</dbReference>
<organism evidence="1 2">
    <name type="scientific">Massariosphaeria phaeospora</name>
    <dbReference type="NCBI Taxonomy" id="100035"/>
    <lineage>
        <taxon>Eukaryota</taxon>
        <taxon>Fungi</taxon>
        <taxon>Dikarya</taxon>
        <taxon>Ascomycota</taxon>
        <taxon>Pezizomycotina</taxon>
        <taxon>Dothideomycetes</taxon>
        <taxon>Pleosporomycetidae</taxon>
        <taxon>Pleosporales</taxon>
        <taxon>Pleosporales incertae sedis</taxon>
        <taxon>Massariosphaeria</taxon>
    </lineage>
</organism>
<proteinExistence type="predicted"/>
<name>A0A7C8I9K0_9PLEO</name>
<dbReference type="EMBL" id="JAADJZ010000006">
    <property type="protein sequence ID" value="KAF2873948.1"/>
    <property type="molecule type" value="Genomic_DNA"/>
</dbReference>
<evidence type="ECO:0000313" key="1">
    <source>
        <dbReference type="EMBL" id="KAF2873948.1"/>
    </source>
</evidence>
<reference evidence="1 2" key="1">
    <citation type="submission" date="2020-01" db="EMBL/GenBank/DDBJ databases">
        <authorList>
            <consortium name="DOE Joint Genome Institute"/>
            <person name="Haridas S."/>
            <person name="Albert R."/>
            <person name="Binder M."/>
            <person name="Bloem J."/>
            <person name="Labutti K."/>
            <person name="Salamov A."/>
            <person name="Andreopoulos B."/>
            <person name="Baker S.E."/>
            <person name="Barry K."/>
            <person name="Bills G."/>
            <person name="Bluhm B.H."/>
            <person name="Cannon C."/>
            <person name="Castanera R."/>
            <person name="Culley D.E."/>
            <person name="Daum C."/>
            <person name="Ezra D."/>
            <person name="Gonzalez J.B."/>
            <person name="Henrissat B."/>
            <person name="Kuo A."/>
            <person name="Liang C."/>
            <person name="Lipzen A."/>
            <person name="Lutzoni F."/>
            <person name="Magnuson J."/>
            <person name="Mondo S."/>
            <person name="Nolan M."/>
            <person name="Ohm R."/>
            <person name="Pangilinan J."/>
            <person name="Park H.-J.H."/>
            <person name="Ramirez L."/>
            <person name="Alfaro M."/>
            <person name="Sun H."/>
            <person name="Tritt A."/>
            <person name="Yoshinaga Y."/>
            <person name="Zwiers L.-H.L."/>
            <person name="Turgeon B.G."/>
            <person name="Goodwin S.B."/>
            <person name="Spatafora J.W."/>
            <person name="Crous P.W."/>
            <person name="Grigoriev I.V."/>
        </authorList>
    </citation>
    <scope>NUCLEOTIDE SEQUENCE [LARGE SCALE GENOMIC DNA]</scope>
    <source>
        <strain evidence="1 2">CBS 611.86</strain>
    </source>
</reference>
<comment type="caution">
    <text evidence="1">The sequence shown here is derived from an EMBL/GenBank/DDBJ whole genome shotgun (WGS) entry which is preliminary data.</text>
</comment>
<evidence type="ECO:0000313" key="2">
    <source>
        <dbReference type="Proteomes" id="UP000481861"/>
    </source>
</evidence>
<gene>
    <name evidence="1" type="ORF">BDV95DRAFT_657787</name>
</gene>
<dbReference type="AlphaFoldDB" id="A0A7C8I9K0"/>
<protein>
    <submittedName>
        <fullName evidence="1">Uncharacterized protein</fullName>
    </submittedName>
</protein>
<keyword evidence="2" id="KW-1185">Reference proteome</keyword>
<sequence>MVKRRTQYRKVRRARARQLHDLQAKGVLPADATFHDLNAYDDSKKFRHQHEASTAYTTASTAPKVRAEASYTASSSRALDVAAAQLPLRLRVHEHFTATPGAAAQLQLPLRSRDYEYYTSTPGAAAQLHLPLRSHLHSHSTAAATARLNRLRSVHILPEDATIADMYARDAQLAADMELAAAGTRFAANETTTRTPATDSATATTTISRKAAKAARMAARSIERKKQYWADVKLAKQLKKSGELPLGSTVKDVMAWRKAGAGMGAGVRMGVKGEREMETGGPWRTGMEMETEMDMEMETGGWWDAERDAGGWWDDEV</sequence>